<evidence type="ECO:0000256" key="1">
    <source>
        <dbReference type="SAM" id="MobiDB-lite"/>
    </source>
</evidence>
<name>A0A8S5UU11_9CAUD</name>
<reference evidence="2" key="1">
    <citation type="journal article" date="2021" name="Proc. Natl. Acad. Sci. U.S.A.">
        <title>A Catalog of Tens of Thousands of Viruses from Human Metagenomes Reveals Hidden Associations with Chronic Diseases.</title>
        <authorList>
            <person name="Tisza M.J."/>
            <person name="Buck C.B."/>
        </authorList>
    </citation>
    <scope>NUCLEOTIDE SEQUENCE</scope>
    <source>
        <strain evidence="2">CtpyK9</strain>
    </source>
</reference>
<dbReference type="EMBL" id="BK016139">
    <property type="protein sequence ID" value="DAF97976.1"/>
    <property type="molecule type" value="Genomic_DNA"/>
</dbReference>
<feature type="region of interest" description="Disordered" evidence="1">
    <location>
        <begin position="42"/>
        <end position="62"/>
    </location>
</feature>
<feature type="compositionally biased region" description="Low complexity" evidence="1">
    <location>
        <begin position="49"/>
        <end position="60"/>
    </location>
</feature>
<sequence length="80" mass="8483">MSKIIRLLAAAALTLTGITATTTNPTNGAGTPANQIIHYTHFGTDQRPGDTSSSTGTRTTLGDRDMIDQLFTNPTHRINA</sequence>
<accession>A0A8S5UU11</accession>
<protein>
    <submittedName>
        <fullName evidence="2">Fe(3+)-citrate-binding protein</fullName>
    </submittedName>
</protein>
<evidence type="ECO:0000313" key="2">
    <source>
        <dbReference type="EMBL" id="DAF97976.1"/>
    </source>
</evidence>
<proteinExistence type="predicted"/>
<organism evidence="2">
    <name type="scientific">Siphoviridae sp. ctpyK9</name>
    <dbReference type="NCBI Taxonomy" id="2825679"/>
    <lineage>
        <taxon>Viruses</taxon>
        <taxon>Duplodnaviria</taxon>
        <taxon>Heunggongvirae</taxon>
        <taxon>Uroviricota</taxon>
        <taxon>Caudoviricetes</taxon>
    </lineage>
</organism>